<dbReference type="Pfam" id="PF03478">
    <property type="entry name" value="Beta-prop_KIB1-4"/>
    <property type="match status" value="1"/>
</dbReference>
<dbReference type="AlphaFoldDB" id="A0A4S4DS96"/>
<dbReference type="Proteomes" id="UP000306102">
    <property type="component" value="Unassembled WGS sequence"/>
</dbReference>
<evidence type="ECO:0000313" key="3">
    <source>
        <dbReference type="Proteomes" id="UP000306102"/>
    </source>
</evidence>
<dbReference type="PANTHER" id="PTHR33127:SF69">
    <property type="entry name" value="OS09G0340800 PROTEIN"/>
    <property type="match status" value="1"/>
</dbReference>
<feature type="domain" description="KIB1-4 beta-propeller" evidence="1">
    <location>
        <begin position="89"/>
        <end position="337"/>
    </location>
</feature>
<reference evidence="2 3" key="1">
    <citation type="journal article" date="2018" name="Proc. Natl. Acad. Sci. U.S.A.">
        <title>Draft genome sequence of Camellia sinensis var. sinensis provides insights into the evolution of the tea genome and tea quality.</title>
        <authorList>
            <person name="Wei C."/>
            <person name="Yang H."/>
            <person name="Wang S."/>
            <person name="Zhao J."/>
            <person name="Liu C."/>
            <person name="Gao L."/>
            <person name="Xia E."/>
            <person name="Lu Y."/>
            <person name="Tai Y."/>
            <person name="She G."/>
            <person name="Sun J."/>
            <person name="Cao H."/>
            <person name="Tong W."/>
            <person name="Gao Q."/>
            <person name="Li Y."/>
            <person name="Deng W."/>
            <person name="Jiang X."/>
            <person name="Wang W."/>
            <person name="Chen Q."/>
            <person name="Zhang S."/>
            <person name="Li H."/>
            <person name="Wu J."/>
            <person name="Wang P."/>
            <person name="Li P."/>
            <person name="Shi C."/>
            <person name="Zheng F."/>
            <person name="Jian J."/>
            <person name="Huang B."/>
            <person name="Shan D."/>
            <person name="Shi M."/>
            <person name="Fang C."/>
            <person name="Yue Y."/>
            <person name="Li F."/>
            <person name="Li D."/>
            <person name="Wei S."/>
            <person name="Han B."/>
            <person name="Jiang C."/>
            <person name="Yin Y."/>
            <person name="Xia T."/>
            <person name="Zhang Z."/>
            <person name="Bennetzen J.L."/>
            <person name="Zhao S."/>
            <person name="Wan X."/>
        </authorList>
    </citation>
    <scope>NUCLEOTIDE SEQUENCE [LARGE SCALE GENOMIC DNA]</scope>
    <source>
        <strain evidence="3">cv. Shuchazao</strain>
        <tissue evidence="2">Leaf</tissue>
    </source>
</reference>
<organism evidence="2 3">
    <name type="scientific">Camellia sinensis var. sinensis</name>
    <name type="common">China tea</name>
    <dbReference type="NCBI Taxonomy" id="542762"/>
    <lineage>
        <taxon>Eukaryota</taxon>
        <taxon>Viridiplantae</taxon>
        <taxon>Streptophyta</taxon>
        <taxon>Embryophyta</taxon>
        <taxon>Tracheophyta</taxon>
        <taxon>Spermatophyta</taxon>
        <taxon>Magnoliopsida</taxon>
        <taxon>eudicotyledons</taxon>
        <taxon>Gunneridae</taxon>
        <taxon>Pentapetalae</taxon>
        <taxon>asterids</taxon>
        <taxon>Ericales</taxon>
        <taxon>Theaceae</taxon>
        <taxon>Camellia</taxon>
    </lineage>
</organism>
<dbReference type="STRING" id="542762.A0A4S4DS96"/>
<name>A0A4S4DS96_CAMSN</name>
<dbReference type="PANTHER" id="PTHR33127">
    <property type="entry name" value="TRANSMEMBRANE PROTEIN"/>
    <property type="match status" value="1"/>
</dbReference>
<protein>
    <recommendedName>
        <fullName evidence="1">KIB1-4 beta-propeller domain-containing protein</fullName>
    </recommendedName>
</protein>
<keyword evidence="3" id="KW-1185">Reference proteome</keyword>
<comment type="caution">
    <text evidence="2">The sequence shown here is derived from an EMBL/GenBank/DDBJ whole genome shotgun (WGS) entry which is preliminary data.</text>
</comment>
<proteinExistence type="predicted"/>
<dbReference type="EMBL" id="SDRB02010517">
    <property type="protein sequence ID" value="THG06029.1"/>
    <property type="molecule type" value="Genomic_DNA"/>
</dbReference>
<gene>
    <name evidence="2" type="ORF">TEA_014363</name>
</gene>
<evidence type="ECO:0000313" key="2">
    <source>
        <dbReference type="EMBL" id="THG06029.1"/>
    </source>
</evidence>
<dbReference type="InterPro" id="IPR005174">
    <property type="entry name" value="KIB1-4_b-propeller"/>
</dbReference>
<accession>A0A4S4DS96</accession>
<evidence type="ECO:0000259" key="1">
    <source>
        <dbReference type="Pfam" id="PF03478"/>
    </source>
</evidence>
<sequence length="367" mass="41807">MLRPWPHLPKQLLNIVAKQSSLMKNISYDGVTKSWRLAPKHCNPVGKSPYPQLSYNSDGCHEPHGKSLPDNFDISFRAGYFWWFRGLPPSHYRCLHFVGYSHGVLVARGAYAPSQCYLWDTVKRGCPQLFLPLWDTNNVPFQYAALSSSPEDWENCVMMVLTGISHPAFAFYVLRKGNLGWSKQDCNLVDPHSLNQQQFMQFTIAIGFRGKFYALSLQGTLAVLEIDIESNLKIADLSTSRAVPSAPSKHFKEHLIESNGEILLVFLISRKSMNIVEDVEVHRLDFARLSWVKMERLGDRTMFVGTNCCMSVTASKVGCKSNCVYFTHQAMDGWWVYDMERGCISPGWNITYSSTKSPIWDEPIEEE</sequence>